<proteinExistence type="predicted"/>
<dbReference type="AlphaFoldDB" id="A0A2K8SH65"/>
<evidence type="ECO:0000313" key="1">
    <source>
        <dbReference type="EMBL" id="AUB34802.1"/>
    </source>
</evidence>
<dbReference type="Proteomes" id="UP000232003">
    <property type="component" value="Chromosome"/>
</dbReference>
<keyword evidence="2" id="KW-1185">Reference proteome</keyword>
<accession>A0A2K8SH65</accession>
<dbReference type="EMBL" id="CP024785">
    <property type="protein sequence ID" value="AUB34802.1"/>
    <property type="molecule type" value="Genomic_DNA"/>
</dbReference>
<name>A0A2K8SH65_9NOSO</name>
<organism evidence="1 2">
    <name type="scientific">Nostoc flagelliforme CCNUN1</name>
    <dbReference type="NCBI Taxonomy" id="2038116"/>
    <lineage>
        <taxon>Bacteria</taxon>
        <taxon>Bacillati</taxon>
        <taxon>Cyanobacteriota</taxon>
        <taxon>Cyanophyceae</taxon>
        <taxon>Nostocales</taxon>
        <taxon>Nostocaceae</taxon>
        <taxon>Nostoc</taxon>
    </lineage>
</organism>
<protein>
    <submittedName>
        <fullName evidence="1">Uncharacterized protein</fullName>
    </submittedName>
</protein>
<gene>
    <name evidence="1" type="ORF">COO91_00636</name>
</gene>
<sequence>MTLDQLKQFRSGVYTILGNGKDALFDLMDAVFIRLWNYRYFQYFDGGGRVFMKL</sequence>
<reference evidence="1 2" key="1">
    <citation type="submission" date="2017-11" db="EMBL/GenBank/DDBJ databases">
        <title>Complete genome of a free-living desiccation-tolerant cyanobacterium and its photosynthetic adaptation to extreme terrestrial habitat.</title>
        <authorList>
            <person name="Shang J."/>
        </authorList>
    </citation>
    <scope>NUCLEOTIDE SEQUENCE [LARGE SCALE GENOMIC DNA]</scope>
    <source>
        <strain evidence="1 2">CCNUN1</strain>
    </source>
</reference>
<evidence type="ECO:0000313" key="2">
    <source>
        <dbReference type="Proteomes" id="UP000232003"/>
    </source>
</evidence>
<dbReference type="KEGG" id="nfl:COO91_00636"/>